<dbReference type="Proteomes" id="UP000278398">
    <property type="component" value="Unassembled WGS sequence"/>
</dbReference>
<evidence type="ECO:0000256" key="7">
    <source>
        <dbReference type="ARBA" id="ARBA00023136"/>
    </source>
</evidence>
<evidence type="ECO:0000256" key="2">
    <source>
        <dbReference type="ARBA" id="ARBA00022448"/>
    </source>
</evidence>
<evidence type="ECO:0000256" key="1">
    <source>
        <dbReference type="ARBA" id="ARBA00004429"/>
    </source>
</evidence>
<evidence type="ECO:0000256" key="4">
    <source>
        <dbReference type="ARBA" id="ARBA00022519"/>
    </source>
</evidence>
<dbReference type="Pfam" id="PF04290">
    <property type="entry name" value="DctQ"/>
    <property type="match status" value="1"/>
</dbReference>
<evidence type="ECO:0000256" key="9">
    <source>
        <dbReference type="RuleBase" id="RU369079"/>
    </source>
</evidence>
<evidence type="ECO:0000256" key="3">
    <source>
        <dbReference type="ARBA" id="ARBA00022475"/>
    </source>
</evidence>
<evidence type="ECO:0000259" key="10">
    <source>
        <dbReference type="Pfam" id="PF04290"/>
    </source>
</evidence>
<sequence>MWLFLKLEDLTTGLAMRLSMAFLVTATALALFQVITRFAFGEPSTWSEVITRSAMIWSVFLGAAPAFRYGSMISVDIIRHMLPPRVGLSLHVGANVLSVVFFAFLFWQGWAMTLRVVNQKLAALDVSIAWAYAALPVGAVFTIIALLACIVRSLLGDADEGQGHPSEVAS</sequence>
<evidence type="ECO:0000256" key="6">
    <source>
        <dbReference type="ARBA" id="ARBA00022989"/>
    </source>
</evidence>
<dbReference type="EMBL" id="RWKW01000051">
    <property type="protein sequence ID" value="RST85699.1"/>
    <property type="molecule type" value="Genomic_DNA"/>
</dbReference>
<keyword evidence="2 9" id="KW-0813">Transport</keyword>
<evidence type="ECO:0000313" key="11">
    <source>
        <dbReference type="EMBL" id="RST85699.1"/>
    </source>
</evidence>
<dbReference type="OrthoDB" id="4250245at2"/>
<comment type="caution">
    <text evidence="9">Lacks conserved residue(s) required for the propagation of feature annotation.</text>
</comment>
<feature type="domain" description="Tripartite ATP-independent periplasmic transporters DctQ component" evidence="10">
    <location>
        <begin position="28"/>
        <end position="154"/>
    </location>
</feature>
<comment type="function">
    <text evidence="9">Part of the tripartite ATP-independent periplasmic (TRAP) transport system.</text>
</comment>
<reference evidence="11 12" key="1">
    <citation type="submission" date="2018-12" db="EMBL/GenBank/DDBJ databases">
        <title>Mesorhizobium carbonis sp. nov., isolated from coal mine water.</title>
        <authorList>
            <person name="Xin W."/>
            <person name="Xu Z."/>
            <person name="Xiang F."/>
            <person name="Zhang J."/>
            <person name="Xi L."/>
            <person name="Liu J."/>
        </authorList>
    </citation>
    <scope>NUCLEOTIDE SEQUENCE [LARGE SCALE GENOMIC DNA]</scope>
    <source>
        <strain evidence="11 12">B2.3</strain>
    </source>
</reference>
<keyword evidence="7 9" id="KW-0472">Membrane</keyword>
<keyword evidence="5 9" id="KW-0812">Transmembrane</keyword>
<comment type="subunit">
    <text evidence="9">The complex comprises the extracytoplasmic solute receptor protein and the two transmembrane proteins.</text>
</comment>
<dbReference type="GO" id="GO:0005886">
    <property type="term" value="C:plasma membrane"/>
    <property type="evidence" value="ECO:0007669"/>
    <property type="project" value="UniProtKB-SubCell"/>
</dbReference>
<protein>
    <recommendedName>
        <fullName evidence="9">TRAP transporter small permease protein</fullName>
    </recommendedName>
</protein>
<keyword evidence="6 9" id="KW-1133">Transmembrane helix</keyword>
<feature type="transmembrane region" description="Helical" evidence="9">
    <location>
        <begin position="88"/>
        <end position="110"/>
    </location>
</feature>
<dbReference type="PANTHER" id="PTHR35011:SF11">
    <property type="entry name" value="TRAP TRANSPORTER SMALL PERMEASE PROTEIN"/>
    <property type="match status" value="1"/>
</dbReference>
<organism evidence="11 12">
    <name type="scientific">Aquibium carbonis</name>
    <dbReference type="NCBI Taxonomy" id="2495581"/>
    <lineage>
        <taxon>Bacteria</taxon>
        <taxon>Pseudomonadati</taxon>
        <taxon>Pseudomonadota</taxon>
        <taxon>Alphaproteobacteria</taxon>
        <taxon>Hyphomicrobiales</taxon>
        <taxon>Phyllobacteriaceae</taxon>
        <taxon>Aquibium</taxon>
    </lineage>
</organism>
<dbReference type="AlphaFoldDB" id="A0A429YW85"/>
<feature type="transmembrane region" description="Helical" evidence="9">
    <location>
        <begin position="130"/>
        <end position="151"/>
    </location>
</feature>
<keyword evidence="3" id="KW-1003">Cell membrane</keyword>
<comment type="subcellular location">
    <subcellularLocation>
        <location evidence="1 9">Cell inner membrane</location>
        <topology evidence="1 9">Multi-pass membrane protein</topology>
    </subcellularLocation>
</comment>
<keyword evidence="4 9" id="KW-0997">Cell inner membrane</keyword>
<comment type="caution">
    <text evidence="11">The sequence shown here is derived from an EMBL/GenBank/DDBJ whole genome shotgun (WGS) entry which is preliminary data.</text>
</comment>
<evidence type="ECO:0000313" key="12">
    <source>
        <dbReference type="Proteomes" id="UP000278398"/>
    </source>
</evidence>
<dbReference type="GO" id="GO:0015740">
    <property type="term" value="P:C4-dicarboxylate transport"/>
    <property type="evidence" value="ECO:0007669"/>
    <property type="project" value="TreeGrafter"/>
</dbReference>
<dbReference type="RefSeq" id="WP_126700604.1">
    <property type="nucleotide sequence ID" value="NZ_RWKW01000051.1"/>
</dbReference>
<dbReference type="InterPro" id="IPR007387">
    <property type="entry name" value="TRAP_DctQ"/>
</dbReference>
<keyword evidence="12" id="KW-1185">Reference proteome</keyword>
<dbReference type="InterPro" id="IPR055348">
    <property type="entry name" value="DctQ"/>
</dbReference>
<accession>A0A429YW85</accession>
<name>A0A429YW85_9HYPH</name>
<proteinExistence type="inferred from homology"/>
<dbReference type="PANTHER" id="PTHR35011">
    <property type="entry name" value="2,3-DIKETO-L-GULONATE TRAP TRANSPORTER SMALL PERMEASE PROTEIN YIAM"/>
    <property type="match status" value="1"/>
</dbReference>
<dbReference type="GO" id="GO:0022857">
    <property type="term" value="F:transmembrane transporter activity"/>
    <property type="evidence" value="ECO:0007669"/>
    <property type="project" value="UniProtKB-UniRule"/>
</dbReference>
<gene>
    <name evidence="11" type="ORF">EJC49_14260</name>
</gene>
<feature type="transmembrane region" description="Helical" evidence="9">
    <location>
        <begin position="49"/>
        <end position="67"/>
    </location>
</feature>
<evidence type="ECO:0000256" key="8">
    <source>
        <dbReference type="ARBA" id="ARBA00038436"/>
    </source>
</evidence>
<evidence type="ECO:0000256" key="5">
    <source>
        <dbReference type="ARBA" id="ARBA00022692"/>
    </source>
</evidence>
<comment type="similarity">
    <text evidence="8 9">Belongs to the TRAP transporter small permease family.</text>
</comment>